<dbReference type="InterPro" id="IPR005467">
    <property type="entry name" value="His_kinase_dom"/>
</dbReference>
<dbReference type="GO" id="GO:0005524">
    <property type="term" value="F:ATP binding"/>
    <property type="evidence" value="ECO:0007669"/>
    <property type="project" value="UniProtKB-KW"/>
</dbReference>
<dbReference type="FunFam" id="1.10.287.130:FF:000001">
    <property type="entry name" value="Two-component sensor histidine kinase"/>
    <property type="match status" value="1"/>
</dbReference>
<dbReference type="CDD" id="cd00075">
    <property type="entry name" value="HATPase"/>
    <property type="match status" value="1"/>
</dbReference>
<dbReference type="PROSITE" id="PS50885">
    <property type="entry name" value="HAMP"/>
    <property type="match status" value="1"/>
</dbReference>
<dbReference type="InterPro" id="IPR003660">
    <property type="entry name" value="HAMP_dom"/>
</dbReference>
<dbReference type="InterPro" id="IPR004358">
    <property type="entry name" value="Sig_transdc_His_kin-like_C"/>
</dbReference>
<gene>
    <name evidence="17" type="ORF">GC093_02765</name>
</gene>
<sequence>MSIRLRLTLWYTAILSVTLMLFGIGLYWLLHYNYYSFIEDELQQQGETVFSRIQPRMTPTLGGGISFDFALQGRDNIGSAGKFYQITNFENGIIRPSTNLSEANLTLPVPQLTDAQSHQFVENKYLFEKTKIENLAFLIYNKPIIVIKNGQQELAGVFQAAVLIDTSENLFSLVQRILAFTALVAVLLAASFGWFLARKALKPIEQVIVAANSISKGSDLENRVNYNGPNDEIGRLTNTINDMLERLQKVYFDLEESYRRQRRFVSDASHELRTPLTTIRGNVDLLEKMWKKTASIGSDQDRQQLELSLEAMQDIAGEAERMTRLVNDLLSLARADAGFQMSKTHIELRPLVEEVNRRAFMFPREVEWKQGDLSALTGIYVYGNRDYIQQLIYIFLENAFKYTEQGFVKLDAILMEKQIGIRIEDTGIGMDIEEVPMIFERFYRADLSRGKTSGTGLGLSIAKWIIDEHQGSIEVTTCEGEGSTFIIWLPVSEISDNVHPVPFPTSLESSIIE</sequence>
<dbReference type="InterPro" id="IPR036097">
    <property type="entry name" value="HisK_dim/P_sf"/>
</dbReference>
<dbReference type="GO" id="GO:0000155">
    <property type="term" value="F:phosphorelay sensor kinase activity"/>
    <property type="evidence" value="ECO:0007669"/>
    <property type="project" value="InterPro"/>
</dbReference>
<dbReference type="SMART" id="SM00388">
    <property type="entry name" value="HisKA"/>
    <property type="match status" value="1"/>
</dbReference>
<evidence type="ECO:0000256" key="9">
    <source>
        <dbReference type="ARBA" id="ARBA00022777"/>
    </source>
</evidence>
<dbReference type="Pfam" id="PF00672">
    <property type="entry name" value="HAMP"/>
    <property type="match status" value="1"/>
</dbReference>
<keyword evidence="8" id="KW-0547">Nucleotide-binding</keyword>
<reference evidence="17" key="1">
    <citation type="submission" date="2019-10" db="EMBL/GenBank/DDBJ databases">
        <title>Description of Paenibacillus glebae sp. nov.</title>
        <authorList>
            <person name="Carlier A."/>
            <person name="Qi S."/>
        </authorList>
    </citation>
    <scope>NUCLEOTIDE SEQUENCE</scope>
    <source>
        <strain evidence="17">LMG 31456</strain>
    </source>
</reference>
<dbReference type="EMBL" id="WHOD01000013">
    <property type="protein sequence ID" value="NOU92158.1"/>
    <property type="molecule type" value="Genomic_DNA"/>
</dbReference>
<dbReference type="EC" id="2.7.13.3" evidence="3"/>
<feature type="transmembrane region" description="Helical" evidence="14">
    <location>
        <begin position="7"/>
        <end position="30"/>
    </location>
</feature>
<keyword evidence="6" id="KW-0808">Transferase</keyword>
<dbReference type="InterPro" id="IPR003661">
    <property type="entry name" value="HisK_dim/P_dom"/>
</dbReference>
<keyword evidence="12" id="KW-0902">Two-component regulatory system</keyword>
<accession>A0A972GKT1</accession>
<keyword evidence="11 14" id="KW-1133">Transmembrane helix</keyword>
<dbReference type="InterPro" id="IPR050428">
    <property type="entry name" value="TCS_sensor_his_kinase"/>
</dbReference>
<dbReference type="RefSeq" id="WP_171650346.1">
    <property type="nucleotide sequence ID" value="NZ_WHOD01000013.1"/>
</dbReference>
<dbReference type="PANTHER" id="PTHR45436:SF5">
    <property type="entry name" value="SENSOR HISTIDINE KINASE TRCS"/>
    <property type="match status" value="1"/>
</dbReference>
<keyword evidence="9" id="KW-0418">Kinase</keyword>
<evidence type="ECO:0000256" key="4">
    <source>
        <dbReference type="ARBA" id="ARBA00022475"/>
    </source>
</evidence>
<keyword evidence="18" id="KW-1185">Reference proteome</keyword>
<dbReference type="SMART" id="SM00387">
    <property type="entry name" value="HATPase_c"/>
    <property type="match status" value="1"/>
</dbReference>
<evidence type="ECO:0000313" key="18">
    <source>
        <dbReference type="Proteomes" id="UP000641588"/>
    </source>
</evidence>
<dbReference type="CDD" id="cd00082">
    <property type="entry name" value="HisKA"/>
    <property type="match status" value="1"/>
</dbReference>
<comment type="caution">
    <text evidence="17">The sequence shown here is derived from an EMBL/GenBank/DDBJ whole genome shotgun (WGS) entry which is preliminary data.</text>
</comment>
<keyword evidence="4" id="KW-1003">Cell membrane</keyword>
<evidence type="ECO:0000256" key="11">
    <source>
        <dbReference type="ARBA" id="ARBA00022989"/>
    </source>
</evidence>
<evidence type="ECO:0000256" key="5">
    <source>
        <dbReference type="ARBA" id="ARBA00022553"/>
    </source>
</evidence>
<dbReference type="InterPro" id="IPR003594">
    <property type="entry name" value="HATPase_dom"/>
</dbReference>
<dbReference type="SMART" id="SM00304">
    <property type="entry name" value="HAMP"/>
    <property type="match status" value="1"/>
</dbReference>
<evidence type="ECO:0000256" key="8">
    <source>
        <dbReference type="ARBA" id="ARBA00022741"/>
    </source>
</evidence>
<dbReference type="Gene3D" id="1.10.287.130">
    <property type="match status" value="1"/>
</dbReference>
<dbReference type="SUPFAM" id="SSF47384">
    <property type="entry name" value="Homodimeric domain of signal transducing histidine kinase"/>
    <property type="match status" value="1"/>
</dbReference>
<dbReference type="Gene3D" id="6.10.340.10">
    <property type="match status" value="1"/>
</dbReference>
<keyword evidence="10" id="KW-0067">ATP-binding</keyword>
<evidence type="ECO:0000256" key="6">
    <source>
        <dbReference type="ARBA" id="ARBA00022679"/>
    </source>
</evidence>
<dbReference type="SUPFAM" id="SSF55874">
    <property type="entry name" value="ATPase domain of HSP90 chaperone/DNA topoisomerase II/histidine kinase"/>
    <property type="match status" value="1"/>
</dbReference>
<dbReference type="InterPro" id="IPR036890">
    <property type="entry name" value="HATPase_C_sf"/>
</dbReference>
<dbReference type="Proteomes" id="UP000641588">
    <property type="component" value="Unassembled WGS sequence"/>
</dbReference>
<keyword evidence="13 14" id="KW-0472">Membrane</keyword>
<feature type="domain" description="HAMP" evidence="16">
    <location>
        <begin position="198"/>
        <end position="252"/>
    </location>
</feature>
<evidence type="ECO:0000256" key="3">
    <source>
        <dbReference type="ARBA" id="ARBA00012438"/>
    </source>
</evidence>
<dbReference type="PROSITE" id="PS50109">
    <property type="entry name" value="HIS_KIN"/>
    <property type="match status" value="1"/>
</dbReference>
<evidence type="ECO:0000256" key="12">
    <source>
        <dbReference type="ARBA" id="ARBA00023012"/>
    </source>
</evidence>
<comment type="subcellular location">
    <subcellularLocation>
        <location evidence="2">Cell membrane</location>
        <topology evidence="2">Multi-pass membrane protein</topology>
    </subcellularLocation>
</comment>
<feature type="transmembrane region" description="Helical" evidence="14">
    <location>
        <begin position="177"/>
        <end position="197"/>
    </location>
</feature>
<name>A0A972GKT1_9BACL</name>
<organism evidence="17 18">
    <name type="scientific">Paenibacillus foliorum</name>
    <dbReference type="NCBI Taxonomy" id="2654974"/>
    <lineage>
        <taxon>Bacteria</taxon>
        <taxon>Bacillati</taxon>
        <taxon>Bacillota</taxon>
        <taxon>Bacilli</taxon>
        <taxon>Bacillales</taxon>
        <taxon>Paenibacillaceae</taxon>
        <taxon>Paenibacillus</taxon>
    </lineage>
</organism>
<keyword evidence="5" id="KW-0597">Phosphoprotein</keyword>
<dbReference type="CDD" id="cd06225">
    <property type="entry name" value="HAMP"/>
    <property type="match status" value="1"/>
</dbReference>
<evidence type="ECO:0000259" key="16">
    <source>
        <dbReference type="PROSITE" id="PS50885"/>
    </source>
</evidence>
<comment type="catalytic activity">
    <reaction evidence="1">
        <text>ATP + protein L-histidine = ADP + protein N-phospho-L-histidine.</text>
        <dbReference type="EC" id="2.7.13.3"/>
    </reaction>
</comment>
<evidence type="ECO:0000256" key="13">
    <source>
        <dbReference type="ARBA" id="ARBA00023136"/>
    </source>
</evidence>
<protein>
    <recommendedName>
        <fullName evidence="3">histidine kinase</fullName>
        <ecNumber evidence="3">2.7.13.3</ecNumber>
    </recommendedName>
</protein>
<evidence type="ECO:0000256" key="14">
    <source>
        <dbReference type="SAM" id="Phobius"/>
    </source>
</evidence>
<evidence type="ECO:0000313" key="17">
    <source>
        <dbReference type="EMBL" id="NOU92158.1"/>
    </source>
</evidence>
<dbReference type="Pfam" id="PF02518">
    <property type="entry name" value="HATPase_c"/>
    <property type="match status" value="1"/>
</dbReference>
<dbReference type="PRINTS" id="PR00344">
    <property type="entry name" value="BCTRLSENSOR"/>
</dbReference>
<dbReference type="GO" id="GO:0005886">
    <property type="term" value="C:plasma membrane"/>
    <property type="evidence" value="ECO:0007669"/>
    <property type="project" value="UniProtKB-SubCell"/>
</dbReference>
<evidence type="ECO:0000256" key="10">
    <source>
        <dbReference type="ARBA" id="ARBA00022840"/>
    </source>
</evidence>
<evidence type="ECO:0000256" key="1">
    <source>
        <dbReference type="ARBA" id="ARBA00000085"/>
    </source>
</evidence>
<evidence type="ECO:0000256" key="2">
    <source>
        <dbReference type="ARBA" id="ARBA00004651"/>
    </source>
</evidence>
<dbReference type="Gene3D" id="3.30.565.10">
    <property type="entry name" value="Histidine kinase-like ATPase, C-terminal domain"/>
    <property type="match status" value="1"/>
</dbReference>
<feature type="domain" description="Histidine kinase" evidence="15">
    <location>
        <begin position="267"/>
        <end position="493"/>
    </location>
</feature>
<dbReference type="SUPFAM" id="SSF158472">
    <property type="entry name" value="HAMP domain-like"/>
    <property type="match status" value="1"/>
</dbReference>
<keyword evidence="7 14" id="KW-0812">Transmembrane</keyword>
<proteinExistence type="predicted"/>
<dbReference type="AlphaFoldDB" id="A0A972GKT1"/>
<dbReference type="Pfam" id="PF00512">
    <property type="entry name" value="HisKA"/>
    <property type="match status" value="1"/>
</dbReference>
<evidence type="ECO:0000259" key="15">
    <source>
        <dbReference type="PROSITE" id="PS50109"/>
    </source>
</evidence>
<dbReference type="PANTHER" id="PTHR45436">
    <property type="entry name" value="SENSOR HISTIDINE KINASE YKOH"/>
    <property type="match status" value="1"/>
</dbReference>
<evidence type="ECO:0000256" key="7">
    <source>
        <dbReference type="ARBA" id="ARBA00022692"/>
    </source>
</evidence>